<evidence type="ECO:0000256" key="1">
    <source>
        <dbReference type="SAM" id="SignalP"/>
    </source>
</evidence>
<name>A0A7Y2JV20_9BURK</name>
<dbReference type="Pfam" id="PF04338">
    <property type="entry name" value="DUF481"/>
    <property type="match status" value="1"/>
</dbReference>
<sequence length="271" mass="28827">MPMKSFNSLAKTLALALCAVHGAAQAEPDLPMVGNVHAPLSVALPEIPEGGWFTSAELGAITTSGNTSGTSITGKIDARHETANWSHEFVVSGFFKEDEYEDDEGNVEKSKSAERFAASAKASLKLLGEGKRAFILGSHVNDRFGAYTRYSSVSVGHGSNWFNTGDKSLDVEIGPGYFAGERATGDDESGLTVRGAAQFRWRVSPSAYFAQSVSVEKGTSNTHSVAETSLSTKINSTMQMKAGFSARNDTSVPAGKKNTDTQTSLTMVYSF</sequence>
<reference evidence="2 3" key="1">
    <citation type="submission" date="2020-04" db="EMBL/GenBank/DDBJ databases">
        <title>Massilia sp. nov., a cold adapted bacteria isolated from Arctic soil.</title>
        <authorList>
            <person name="Son J."/>
            <person name="Ka J.-O."/>
        </authorList>
    </citation>
    <scope>NUCLEOTIDE SEQUENCE [LARGE SCALE GENOMIC DNA]</scope>
    <source>
        <strain evidence="2 3">ML15P13</strain>
    </source>
</reference>
<feature type="chain" id="PRO_5030897459" evidence="1">
    <location>
        <begin position="27"/>
        <end position="271"/>
    </location>
</feature>
<gene>
    <name evidence="2" type="ORF">HGB41_00640</name>
</gene>
<dbReference type="InterPro" id="IPR007433">
    <property type="entry name" value="DUF481"/>
</dbReference>
<proteinExistence type="predicted"/>
<comment type="caution">
    <text evidence="2">The sequence shown here is derived from an EMBL/GenBank/DDBJ whole genome shotgun (WGS) entry which is preliminary data.</text>
</comment>
<accession>A0A7Y2JV20</accession>
<keyword evidence="3" id="KW-1185">Reference proteome</keyword>
<evidence type="ECO:0000313" key="3">
    <source>
        <dbReference type="Proteomes" id="UP000533905"/>
    </source>
</evidence>
<dbReference type="AlphaFoldDB" id="A0A7Y2JV20"/>
<dbReference type="EMBL" id="JABAIV010000001">
    <property type="protein sequence ID" value="NNG21512.1"/>
    <property type="molecule type" value="Genomic_DNA"/>
</dbReference>
<organism evidence="2 3">
    <name type="scientific">Telluria aromaticivorans</name>
    <dbReference type="NCBI Taxonomy" id="2725995"/>
    <lineage>
        <taxon>Bacteria</taxon>
        <taxon>Pseudomonadati</taxon>
        <taxon>Pseudomonadota</taxon>
        <taxon>Betaproteobacteria</taxon>
        <taxon>Burkholderiales</taxon>
        <taxon>Oxalobacteraceae</taxon>
        <taxon>Telluria group</taxon>
        <taxon>Telluria</taxon>
    </lineage>
</organism>
<dbReference type="Proteomes" id="UP000533905">
    <property type="component" value="Unassembled WGS sequence"/>
</dbReference>
<evidence type="ECO:0000313" key="2">
    <source>
        <dbReference type="EMBL" id="NNG21512.1"/>
    </source>
</evidence>
<keyword evidence="1" id="KW-0732">Signal</keyword>
<protein>
    <submittedName>
        <fullName evidence="2">DUF481 domain-containing protein</fullName>
    </submittedName>
</protein>
<feature type="signal peptide" evidence="1">
    <location>
        <begin position="1"/>
        <end position="26"/>
    </location>
</feature>